<name>A0ABT4L594_9SPHI</name>
<dbReference type="RefSeq" id="WP_269426169.1">
    <property type="nucleotide sequence ID" value="NZ_JAPWGM010000001.1"/>
</dbReference>
<keyword evidence="4" id="KW-1185">Reference proteome</keyword>
<accession>A0ABT4L594</accession>
<reference evidence="3" key="1">
    <citation type="submission" date="2022-12" db="EMBL/GenBank/DDBJ databases">
        <title>Genome sequence of HCMS5-2.</title>
        <authorList>
            <person name="Woo H."/>
        </authorList>
    </citation>
    <scope>NUCLEOTIDE SEQUENCE</scope>
    <source>
        <strain evidence="3">HCMS5-2</strain>
    </source>
</reference>
<feature type="compositionally biased region" description="Basic and acidic residues" evidence="1">
    <location>
        <begin position="596"/>
        <end position="605"/>
    </location>
</feature>
<dbReference type="EMBL" id="JAPWGM010000001">
    <property type="protein sequence ID" value="MCZ4243096.1"/>
    <property type="molecule type" value="Genomic_DNA"/>
</dbReference>
<evidence type="ECO:0000313" key="4">
    <source>
        <dbReference type="Proteomes" id="UP001144347"/>
    </source>
</evidence>
<proteinExistence type="predicted"/>
<evidence type="ECO:0000256" key="1">
    <source>
        <dbReference type="SAM" id="MobiDB-lite"/>
    </source>
</evidence>
<feature type="transmembrane region" description="Helical" evidence="2">
    <location>
        <begin position="12"/>
        <end position="33"/>
    </location>
</feature>
<keyword evidence="2" id="KW-1133">Transmembrane helix</keyword>
<keyword evidence="2" id="KW-0472">Membrane</keyword>
<evidence type="ECO:0000313" key="3">
    <source>
        <dbReference type="EMBL" id="MCZ4243096.1"/>
    </source>
</evidence>
<evidence type="ECO:0008006" key="5">
    <source>
        <dbReference type="Google" id="ProtNLM"/>
    </source>
</evidence>
<dbReference type="Proteomes" id="UP001144347">
    <property type="component" value="Unassembled WGS sequence"/>
</dbReference>
<protein>
    <recommendedName>
        <fullName evidence="5">DUF748 domain-containing protein</fullName>
    </recommendedName>
</protein>
<comment type="caution">
    <text evidence="3">The sequence shown here is derived from an EMBL/GenBank/DDBJ whole genome shotgun (WGS) entry which is preliminary data.</text>
</comment>
<feature type="region of interest" description="Disordered" evidence="1">
    <location>
        <begin position="580"/>
        <end position="605"/>
    </location>
</feature>
<feature type="compositionally biased region" description="Basic residues" evidence="1">
    <location>
        <begin position="580"/>
        <end position="595"/>
    </location>
</feature>
<sequence length="605" mass="70096">MPEKKRYRYKVIKWIGAVLLILFIILAGIAWYLNYKSKPAISEQIKSLIYKSTDRLYTISFTNITTNILTGHAVLRNVKITPDTNRYHQLIALKRAPNNLYEVSLKKLVIKNFHPFTVYREHKLQIDEVLFDKPDVSMMNKQFDFNENRPPRPIQSPYTFISKLLKEFSIQTILFKDASFKYINKNLPKAEIFSIKDLNITLTDLLIDSTSAQDPKRLYLLKDVLINLNDYTYPTPDKMYDIKLSQLDFRASTGKLRIKKFALVPLYDEMKFGSVAGYAKDRFNIQMSDILLNGIDLPLYIKKQELRAKEMAIANGFVSVFNNRNLPKREKENRIGRFPHQLLQKLEAPILVEKIILKEININYSVFDDQSKQKGRISFDHTSGTITNATNIEKVKAVQPIMESKLSTYLMGQGKLDVDFKFDLQAKNGAFSYAGVLHSTNARTLNQITRPLGLVQINRGYVDKLDFNFSANDSTSKGKVNFSYYDLSVALMRNDPEKGHLVKRGFLSFLANALIINSENPDRNGKFISADVVYSRPANTSFFNLIWRSLFIGIKHSVGLTEEKQNEVREHIAKFKAIKASRKERKQKRIERRRQRAQEEREEKR</sequence>
<keyword evidence="2" id="KW-0812">Transmembrane</keyword>
<gene>
    <name evidence="3" type="ORF">O0955_03695</name>
</gene>
<organism evidence="3 4">
    <name type="scientific">Pedobacter punctiformis</name>
    <dbReference type="NCBI Taxonomy" id="3004097"/>
    <lineage>
        <taxon>Bacteria</taxon>
        <taxon>Pseudomonadati</taxon>
        <taxon>Bacteroidota</taxon>
        <taxon>Sphingobacteriia</taxon>
        <taxon>Sphingobacteriales</taxon>
        <taxon>Sphingobacteriaceae</taxon>
        <taxon>Pedobacter</taxon>
    </lineage>
</organism>
<evidence type="ECO:0000256" key="2">
    <source>
        <dbReference type="SAM" id="Phobius"/>
    </source>
</evidence>